<dbReference type="InterPro" id="IPR024973">
    <property type="entry name" value="ESPR"/>
</dbReference>
<sequence>MNKNLYRIVFNKARGMLMVVPDIAASGLATSSPASGVRHTQRRQISRLGKVSFSILLALGCVSTPAWAKIVADGSAPGKQQPTVINSANGTPQINIQKPSAAGVSHNKYTQFDVDQKGAILNNSHQITPSQIGGMVTANPWLAKGEAKVILNEVNSRNSSQLNGMLEVAGRKAQIVIANPSGITCDGCGFINANRATLTTGQVQMANGQITGYDVSRGTITVQGRGMDSTRQDTTELIARAVKVNASIQARELKITAGRNNVNATDHSASAKADDGSERPQFAVDVAQLGGMYANKIQLRGTETGVGVHNAGTIGASAGDVVVNADGSITNSGLVQASENVQITSRNNITSSGVLAAGMRTDGTASAAGSLAIESRGKVTVSGQNSAVNSLSAKGASVDMSGSQNRAASVGLRATQGDIHTRQANVVAQRVTVSTRGMLNNDGGNLSADKLELSASQLSNRQGMLQQSGDADLTLSHAKGIDNSGGQIVSNSKKLTLTGPQLNNQQGRIQAEAIDISTAKQSVNNQQGIIAANKSVKLQSGGLNNDAGLVQAGTDLALNLQDGALSNRNSGPNGIFSNGTLAITAGTLDNRQGVITGADALHLKGSELNNAGGLLQSGASLAVDVQTGSLTNRDGGNISAKGPLTVNGGALDNSGGVIASGKTLGLVGSQLNNDSGLLQAGKDLAVDVQRGTFSNRNSGKNGGVLSQGTLSIESGALDNSDGFMAAGDAASLNTDALNNAHGTLASDGTLSLTSDGVTNQQGLIQAGKALSLDTRGNTLANGHGEIVAGETLFLLSGALLNDAGRIVATDNLQLTTHNAQLMNQAGTIAAGGQANLSAGALDNTLGQVQAAGDIQITVQQGLENSSGLVRSGQTATVSASSIANRNTNADQRGIEGHSVILNAGLVDNTEGAVRSTDDLTLNASGNLDNTRGMLSTGGQLAINGGQSLALTNSAGTLIAGRMLRLDAGSTTGDGKLLSQDAMALNVKNALLNTGQVIANGNVTFSIAEGLINEGLIKAGGELTMNLAALVNRVSGEISAQENHLLVSDALTNWGLLDGSLTHISAATLNNYSTGRIYGDHVALQAGVLNNEAQDGIAPVIAARQRLDIGVGTLNNVSHALIYSAGDIAIGGSLNNAWQADGKALTFNNHSSTLESAGDMTLNIGEINNLNDNLQTQIVDTENTAHHEAALKGSPDHYDWNTVDTRSKNKYGVHSAKMPNGSQGDEFYEYQFQRNVKETQIVETDPGKIIAGGNMTINSDRLNNLDSRVVAGGLLGGIIGVLNNLATPGQQIITDIGTQTRWYAKKKKKKLGGTKTSQGKSTSGYRPAPIITTIDLKQMAWQSNVEVTGSGTVISGRNTDSLTTHIIDPGQLNAALTQHPINAPAGQMVEIASGPDSVIRMTQPNLRLPDNSLYQLRPANDVPFLIETDPRFTDQRQWLSSDYMQNQFTSDGGSLLKRLGDGFYEQNLIREQVTQLTGNRFLKGFDNDESQYRALMDAGIAFGKQFNLIPGVSLTPEQMALLTSDMVWLVKQDVTLPDGSEQSVLVPQVYGRVRAGDLDGSGALMSGNNIALNMKNDLTNSGHITGREVTQITAENMTNNGYLGGNRVSLQARIDINNIGGTLRGGDGLTAVAGHDLNSVSTLSGSPENRSLDRAAGIYVQNDSGVLALQASNNVNLTGSVLSNIGANSQTQIVAGNDINMNTVTTTYSEKGDWGRGNDRSLTRSTDIGSQIISNSDVTLLAGHDVNTRAATVSAQGGISVAAGHNINLDSGNASYHLTENSHQSSGGLFSRASETTHDEVKVQDATGSTLSGNTVMMKAEHDVLVRGSNVVGTQNVAIQAGNDLTMTTADQTNQEWHEKKTTKSGLMNSGGIGFTVGSRKETIDDALQEHSDKGSMVGSLQGDTVLLAGNNYRQTGSAVSSPNGNVLIQGKNVTIDVAQNTYDSQHKHAVEQKGFTLAVNVPALQALQSVYSTVKQTGKSNDDRVNMLSAANAAWDSARAANTMMSTAQAVMKNGAQGAAQNVSVSLTYGQSKQTDTQNVNITSAQASKVNAGKNAVIVATGGDHSDINIIGSDVSGKQGTTLFADKDINILAAKQERHDHTNNRSVGWNAGIAASYGQGGASFGVTAGGNYGEGRGAGDEVSWRNSHVGDADSLTKMTSGDTTTLRGGQLIGRGVQITANNLNIESLQDTMKYEGKQMNVSGQVTVGYGFSASGSFSQSEVDADYASVQEQSGVFAGDDGYQINVNHNTNLKGGLITSNNAAELAGLNQFSTGTLTSSDIENRSEFEGKGIGLSGSYSKVKNGEGGNTSGKTLISKEMSQGIGYDHGSDSSRTRSGINTDNIVITDLDAQQTLTGKDVATTITDIKTDISTETAAANSGKLDNNFDKDEVFKELNLQVSVTKEFQGNARNQISSYIDGKQAIARTDLKKAMDSNDVVARDKALDEIYKLQYQKRFLETLVGVVAANPGVAITQGTLATAATALRRETVNNSFLFKGAIDRYGNVLSNVSGESEGSFDGLKMGGVRFGLDGVCGGKNERCVKDPNDPTRLAYNEQGLVSYIGNKGHDSFPELLADPEMAKDLIGATGGNQGGPGTMFGYAYAPGSFLDTLVESYGGSHDYIGGQFPGFYGNLGNTSRGRSDLTGFAAEVSTYVALPLATPNALSEMVSPELLQFIFATTK</sequence>
<accession>A0A8I0CY39</accession>
<dbReference type="Pfam" id="PF13018">
    <property type="entry name" value="ESPR"/>
    <property type="match status" value="1"/>
</dbReference>
<dbReference type="InterPro" id="IPR008619">
    <property type="entry name" value="Filamentous_hemagglutn_rpt"/>
</dbReference>
<dbReference type="InterPro" id="IPR008638">
    <property type="entry name" value="FhaB/CdiA-like_TPS"/>
</dbReference>
<evidence type="ECO:0000313" key="2">
    <source>
        <dbReference type="EMBL" id="MBC3294422.1"/>
    </source>
</evidence>
<protein>
    <submittedName>
        <fullName evidence="2">Hemagglutinin repeat-containing protein</fullName>
    </submittedName>
</protein>
<organism evidence="2">
    <name type="scientific">Pseudomonas tritici</name>
    <dbReference type="NCBI Taxonomy" id="2745518"/>
    <lineage>
        <taxon>Bacteria</taxon>
        <taxon>Pseudomonadati</taxon>
        <taxon>Pseudomonadota</taxon>
        <taxon>Gammaproteobacteria</taxon>
        <taxon>Pseudomonadales</taxon>
        <taxon>Pseudomonadaceae</taxon>
        <taxon>Pseudomonas</taxon>
    </lineage>
</organism>
<dbReference type="Pfam" id="PF13332">
    <property type="entry name" value="Fil_haemagg_2"/>
    <property type="match status" value="3"/>
</dbReference>
<name>A0A8I0CY39_9PSED</name>
<dbReference type="InterPro" id="IPR011050">
    <property type="entry name" value="Pectin_lyase_fold/virulence"/>
</dbReference>
<dbReference type="NCBIfam" id="TIGR01731">
    <property type="entry name" value="fil_hemag_20aa"/>
    <property type="match status" value="23"/>
</dbReference>
<dbReference type="InterPro" id="IPR010069">
    <property type="entry name" value="CdiA_FHA1_rpt"/>
</dbReference>
<feature type="domain" description="Filamentous haemagglutinin FhaB/tRNA nuclease CdiA-like TPS" evidence="1">
    <location>
        <begin position="88"/>
        <end position="208"/>
    </location>
</feature>
<proteinExistence type="predicted"/>
<dbReference type="Pfam" id="PF05860">
    <property type="entry name" value="TPS"/>
    <property type="match status" value="1"/>
</dbReference>
<dbReference type="EMBL" id="JABWQF010000014">
    <property type="protein sequence ID" value="MBC3294422.1"/>
    <property type="molecule type" value="Genomic_DNA"/>
</dbReference>
<dbReference type="Gene3D" id="2.160.20.10">
    <property type="entry name" value="Single-stranded right-handed beta-helix, Pectin lyase-like"/>
    <property type="match status" value="1"/>
</dbReference>
<dbReference type="SMART" id="SM00912">
    <property type="entry name" value="Haemagg_act"/>
    <property type="match status" value="1"/>
</dbReference>
<dbReference type="GO" id="GO:0003824">
    <property type="term" value="F:catalytic activity"/>
    <property type="evidence" value="ECO:0007669"/>
    <property type="project" value="UniProtKB-ARBA"/>
</dbReference>
<gene>
    <name evidence="2" type="ORF">HU722_23135</name>
</gene>
<dbReference type="InterPro" id="IPR025157">
    <property type="entry name" value="Hemagglutinin_rpt"/>
</dbReference>
<comment type="caution">
    <text evidence="2">The sequence shown here is derived from an EMBL/GenBank/DDBJ whole genome shotgun (WGS) entry which is preliminary data.</text>
</comment>
<dbReference type="SUPFAM" id="SSF51126">
    <property type="entry name" value="Pectin lyase-like"/>
    <property type="match status" value="1"/>
</dbReference>
<evidence type="ECO:0000259" key="1">
    <source>
        <dbReference type="SMART" id="SM00912"/>
    </source>
</evidence>
<dbReference type="NCBIfam" id="TIGR01901">
    <property type="entry name" value="adhes_NPXG"/>
    <property type="match status" value="1"/>
</dbReference>
<dbReference type="InterPro" id="IPR012334">
    <property type="entry name" value="Pectin_lyas_fold"/>
</dbReference>
<dbReference type="Pfam" id="PF05594">
    <property type="entry name" value="Fil_haemagg"/>
    <property type="match status" value="8"/>
</dbReference>
<reference evidence="2" key="1">
    <citation type="journal article" date="2020" name="Microorganisms">
        <title>Reliable Identification of Environmental Pseudomonas Isolates Using the rpoD Gene.</title>
        <authorList>
            <consortium name="The Broad Institute Genome Sequencing Platform"/>
            <person name="Girard L."/>
            <person name="Lood C."/>
            <person name="Rokni-Zadeh H."/>
            <person name="van Noort V."/>
            <person name="Lavigne R."/>
            <person name="De Mot R."/>
        </authorList>
    </citation>
    <scope>NUCLEOTIDE SEQUENCE [LARGE SCALE GENOMIC DNA]</scope>
    <source>
        <strain evidence="2">SWRI145</strain>
    </source>
</reference>